<sequence length="489" mass="55020">MSKSFLHPIIYVRGFARLDAEIEDTINTPYMGFNLGATRVRQGPGGELHTFIFESPVIRLMKDYGYRDVYQDGAVHEGRLPRTSLLIHRYYEDAEGGGRRPSIVEAAAELSARILWLRERVCGADDEARAAFKVYLVAHSMGGLICRCLLQNDAVGDPEAKACVDKVFTYGTPHNGIEIAGINVPRFLGMWDVNNFNRESIADFLRLRPRNGRVNHLDGDFPPERFFCLVGTNHRDYEAVRFAVGASSDGLVKIDNAWIEGAPRVHAYLSHSGHCGMVNSETGYQNLTRFLFGDALMTARMVVEHLPLPPSVEQAKEDGDAIEGSYLFECTVTPRLFPPVALSDRRIEHGSAIFRRYDEMCHPERAGHEHARHPVLFSVYLDSSKITVSQGRTMLLVADIAVRSTEFKVAGRWFVNRRVPDENLFRDKVVILATADGDGWRLRYIMGDEDWGEGRGRAVKVDDDGATYVPLRSRKGFRARLCLEIAAWQ</sequence>
<reference evidence="1 2" key="1">
    <citation type="submission" date="2018-01" db="EMBL/GenBank/DDBJ databases">
        <title>Halomonas endophytica sp. nov., isolated from storage liquid in the stems of Populus euphratica.</title>
        <authorList>
            <person name="Chen C."/>
        </authorList>
    </citation>
    <scope>NUCLEOTIDE SEQUENCE [LARGE SCALE GENOMIC DNA]</scope>
    <source>
        <strain evidence="1 2">DSM 26881</strain>
    </source>
</reference>
<organism evidence="1 2">
    <name type="scientific">Halomonas heilongjiangensis</name>
    <dbReference type="NCBI Taxonomy" id="1387883"/>
    <lineage>
        <taxon>Bacteria</taxon>
        <taxon>Pseudomonadati</taxon>
        <taxon>Pseudomonadota</taxon>
        <taxon>Gammaproteobacteria</taxon>
        <taxon>Oceanospirillales</taxon>
        <taxon>Halomonadaceae</taxon>
        <taxon>Halomonas</taxon>
    </lineage>
</organism>
<gene>
    <name evidence="1" type="ORF">C1H66_20865</name>
</gene>
<dbReference type="EMBL" id="PNRE01000100">
    <property type="protein sequence ID" value="PMR67132.1"/>
    <property type="molecule type" value="Genomic_DNA"/>
</dbReference>
<keyword evidence="2" id="KW-1185">Reference proteome</keyword>
<comment type="caution">
    <text evidence="1">The sequence shown here is derived from an EMBL/GenBank/DDBJ whole genome shotgun (WGS) entry which is preliminary data.</text>
</comment>
<dbReference type="AlphaFoldDB" id="A0A2N7TG20"/>
<evidence type="ECO:0008006" key="3">
    <source>
        <dbReference type="Google" id="ProtNLM"/>
    </source>
</evidence>
<dbReference type="RefSeq" id="WP_102629794.1">
    <property type="nucleotide sequence ID" value="NZ_PDOH01000049.1"/>
</dbReference>
<evidence type="ECO:0000313" key="2">
    <source>
        <dbReference type="Proteomes" id="UP000235346"/>
    </source>
</evidence>
<dbReference type="SUPFAM" id="SSF53474">
    <property type="entry name" value="alpha/beta-Hydrolases"/>
    <property type="match status" value="1"/>
</dbReference>
<protein>
    <recommendedName>
        <fullName evidence="3">DUF676 domain-containing protein</fullName>
    </recommendedName>
</protein>
<dbReference type="OrthoDB" id="556502at2"/>
<dbReference type="Proteomes" id="UP000235346">
    <property type="component" value="Unassembled WGS sequence"/>
</dbReference>
<accession>A0A2N7TG20</accession>
<proteinExistence type="predicted"/>
<dbReference type="InterPro" id="IPR029058">
    <property type="entry name" value="AB_hydrolase_fold"/>
</dbReference>
<dbReference type="Gene3D" id="3.40.50.1820">
    <property type="entry name" value="alpha/beta hydrolase"/>
    <property type="match status" value="1"/>
</dbReference>
<evidence type="ECO:0000313" key="1">
    <source>
        <dbReference type="EMBL" id="PMR67132.1"/>
    </source>
</evidence>
<name>A0A2N7TG20_9GAMM</name>